<dbReference type="InterPro" id="IPR002104">
    <property type="entry name" value="Integrase_catalytic"/>
</dbReference>
<dbReference type="InterPro" id="IPR013762">
    <property type="entry name" value="Integrase-like_cat_sf"/>
</dbReference>
<dbReference type="InterPro" id="IPR011010">
    <property type="entry name" value="DNA_brk_join_enz"/>
</dbReference>
<dbReference type="InterPro" id="IPR050090">
    <property type="entry name" value="Tyrosine_recombinase_XerCD"/>
</dbReference>
<feature type="domain" description="Tyr recombinase" evidence="4">
    <location>
        <begin position="175"/>
        <end position="370"/>
    </location>
</feature>
<keyword evidence="2" id="KW-0238">DNA-binding</keyword>
<evidence type="ECO:0000313" key="6">
    <source>
        <dbReference type="Proteomes" id="UP000660047"/>
    </source>
</evidence>
<protein>
    <submittedName>
        <fullName evidence="5">Site-specific integrase</fullName>
    </submittedName>
</protein>
<dbReference type="CDD" id="cd01189">
    <property type="entry name" value="INT_ICEBs1_C_like"/>
    <property type="match status" value="1"/>
</dbReference>
<keyword evidence="3" id="KW-0233">DNA recombination</keyword>
<proteinExistence type="inferred from homology"/>
<dbReference type="PROSITE" id="PS51898">
    <property type="entry name" value="TYR_RECOMBINASE"/>
    <property type="match status" value="1"/>
</dbReference>
<dbReference type="Gene3D" id="1.10.443.10">
    <property type="entry name" value="Intergrase catalytic core"/>
    <property type="match status" value="1"/>
</dbReference>
<reference evidence="5" key="1">
    <citation type="submission" date="2020-06" db="EMBL/GenBank/DDBJ databases">
        <title>Characterization of fructooligosaccharide metabolism and fructooligosaccharide-degrading enzymes in human commensal butyrate producers.</title>
        <authorList>
            <person name="Tanno H."/>
            <person name="Fujii T."/>
            <person name="Hirano K."/>
            <person name="Maeno S."/>
            <person name="Tonozuka T."/>
            <person name="Sakamoto M."/>
            <person name="Ohkuma M."/>
            <person name="Tochio T."/>
            <person name="Endo A."/>
        </authorList>
    </citation>
    <scope>NUCLEOTIDE SEQUENCE</scope>
    <source>
        <strain evidence="5">JCM 31265</strain>
    </source>
</reference>
<evidence type="ECO:0000313" key="5">
    <source>
        <dbReference type="EMBL" id="GFO95136.1"/>
    </source>
</evidence>
<dbReference type="Pfam" id="PF00589">
    <property type="entry name" value="Phage_integrase"/>
    <property type="match status" value="1"/>
</dbReference>
<dbReference type="GO" id="GO:0006310">
    <property type="term" value="P:DNA recombination"/>
    <property type="evidence" value="ECO:0007669"/>
    <property type="project" value="UniProtKB-KW"/>
</dbReference>
<dbReference type="PANTHER" id="PTHR30349:SF41">
    <property type="entry name" value="INTEGRASE_RECOMBINASE PROTEIN MJ0367-RELATED"/>
    <property type="match status" value="1"/>
</dbReference>
<dbReference type="RefSeq" id="WP_055222311.1">
    <property type="nucleotide sequence ID" value="NZ_BLYL01000014.1"/>
</dbReference>
<sequence length="379" mass="43490">MWSEIQKNGTVKYCERYTDPLTEKVKKVTVTMPKASPQNRNKAARILAGKIEKAETSSPVRSDTTLGELADAYIASLRQCKRKESTIVTEKSYIYRCVSTIGNDVLVDKLSPRYIYDQLLATGKKISTINSYIKYLKFALKWGVKNDYHSNHDILLKLDYISEESSDGIPEVYDISNEYLEHDEITKLLNYFIDNNHWQDYYISYFLILTGMRIGELVALEDSDVDITSKTIRVTKTYYPATKYATSAKTSDSIRNLHIQPELLLLIKKLRLWRKETMFENGIKSTLFMPHLKTGGYLSYGTYNLHLKTAASEVLGREITPHKLRHTHASILAETMSAEQISRRLGHHDDKITKAIYIHITKKMKQKDNAAVDTISIIN</sequence>
<evidence type="ECO:0000256" key="1">
    <source>
        <dbReference type="ARBA" id="ARBA00008857"/>
    </source>
</evidence>
<evidence type="ECO:0000256" key="2">
    <source>
        <dbReference type="ARBA" id="ARBA00023125"/>
    </source>
</evidence>
<organism evidence="5 6">
    <name type="scientific">Coprococcus eutactus</name>
    <dbReference type="NCBI Taxonomy" id="33043"/>
    <lineage>
        <taxon>Bacteria</taxon>
        <taxon>Bacillati</taxon>
        <taxon>Bacillota</taxon>
        <taxon>Clostridia</taxon>
        <taxon>Lachnospirales</taxon>
        <taxon>Lachnospiraceae</taxon>
        <taxon>Coprococcus</taxon>
    </lineage>
</organism>
<evidence type="ECO:0000259" key="4">
    <source>
        <dbReference type="PROSITE" id="PS51898"/>
    </source>
</evidence>
<dbReference type="Gene3D" id="1.10.150.130">
    <property type="match status" value="1"/>
</dbReference>
<comment type="similarity">
    <text evidence="1">Belongs to the 'phage' integrase family.</text>
</comment>
<accession>A0AAI9K6A2</accession>
<dbReference type="GO" id="GO:0003677">
    <property type="term" value="F:DNA binding"/>
    <property type="evidence" value="ECO:0007669"/>
    <property type="project" value="UniProtKB-KW"/>
</dbReference>
<name>A0AAI9K6A2_9FIRM</name>
<dbReference type="InterPro" id="IPR010998">
    <property type="entry name" value="Integrase_recombinase_N"/>
</dbReference>
<dbReference type="AlphaFoldDB" id="A0AAI9K6A2"/>
<dbReference type="GO" id="GO:0015074">
    <property type="term" value="P:DNA integration"/>
    <property type="evidence" value="ECO:0007669"/>
    <property type="project" value="InterPro"/>
</dbReference>
<dbReference type="EMBL" id="BLYL01000014">
    <property type="protein sequence ID" value="GFO95136.1"/>
    <property type="molecule type" value="Genomic_DNA"/>
</dbReference>
<dbReference type="SUPFAM" id="SSF56349">
    <property type="entry name" value="DNA breaking-rejoining enzymes"/>
    <property type="match status" value="1"/>
</dbReference>
<dbReference type="Proteomes" id="UP000660047">
    <property type="component" value="Unassembled WGS sequence"/>
</dbReference>
<comment type="caution">
    <text evidence="5">The sequence shown here is derived from an EMBL/GenBank/DDBJ whole genome shotgun (WGS) entry which is preliminary data.</text>
</comment>
<dbReference type="PANTHER" id="PTHR30349">
    <property type="entry name" value="PHAGE INTEGRASE-RELATED"/>
    <property type="match status" value="1"/>
</dbReference>
<evidence type="ECO:0000256" key="3">
    <source>
        <dbReference type="ARBA" id="ARBA00023172"/>
    </source>
</evidence>
<gene>
    <name evidence="5" type="ORF">COEU31_21820</name>
</gene>